<protein>
    <submittedName>
        <fullName evidence="1">Uncharacterized protein</fullName>
    </submittedName>
</protein>
<gene>
    <name evidence="1" type="ordered locus">CHU_1171</name>
</gene>
<evidence type="ECO:0000313" key="2">
    <source>
        <dbReference type="Proteomes" id="UP000001822"/>
    </source>
</evidence>
<evidence type="ECO:0000313" key="1">
    <source>
        <dbReference type="EMBL" id="ABG58446.1"/>
    </source>
</evidence>
<reference evidence="1 2" key="1">
    <citation type="journal article" date="2007" name="Appl. Environ. Microbiol.">
        <title>Genome sequence of the cellulolytic gliding bacterium Cytophaga hutchinsonii.</title>
        <authorList>
            <person name="Xie G."/>
            <person name="Bruce D.C."/>
            <person name="Challacombe J.F."/>
            <person name="Chertkov O."/>
            <person name="Detter J.C."/>
            <person name="Gilna P."/>
            <person name="Han C.S."/>
            <person name="Lucas S."/>
            <person name="Misra M."/>
            <person name="Myers G.L."/>
            <person name="Richardson P."/>
            <person name="Tapia R."/>
            <person name="Thayer N."/>
            <person name="Thompson L.S."/>
            <person name="Brettin T.S."/>
            <person name="Henrissat B."/>
            <person name="Wilson D.B."/>
            <person name="McBride M.J."/>
        </authorList>
    </citation>
    <scope>NUCLEOTIDE SEQUENCE [LARGE SCALE GENOMIC DNA]</scope>
    <source>
        <strain evidence="2">ATCC 33406 / DSM 1761 / CIP 103989 / NBRC 15051 / NCIMB 9469 / D465</strain>
    </source>
</reference>
<name>A0A6N4SQ94_CYTH3</name>
<accession>A0A6N4SQ94</accession>
<proteinExistence type="predicted"/>
<sequence length="150" mass="17393">MIYIPHQIIPLGTSGRIKIDNKNLEFNFINSAPASNIGNLYLYGIGSNGINESIFIVKMEKYDFKEVYEKMCHRYRIQMKDITVNTYQYQLLIVGTKHPENNIAFNNSRFITVFFTNSFKKVILADSKEMDIAENNIDDFLKSLDNYDLG</sequence>
<organism evidence="1 2">
    <name type="scientific">Cytophaga hutchinsonii (strain ATCC 33406 / DSM 1761 / CIP 103989 / NBRC 15051 / NCIMB 9469 / D465)</name>
    <dbReference type="NCBI Taxonomy" id="269798"/>
    <lineage>
        <taxon>Bacteria</taxon>
        <taxon>Pseudomonadati</taxon>
        <taxon>Bacteroidota</taxon>
        <taxon>Cytophagia</taxon>
        <taxon>Cytophagales</taxon>
        <taxon>Cytophagaceae</taxon>
        <taxon>Cytophaga</taxon>
    </lineage>
</organism>
<dbReference type="KEGG" id="chu:CHU_1171"/>
<dbReference type="EMBL" id="CP000383">
    <property type="protein sequence ID" value="ABG58446.1"/>
    <property type="molecule type" value="Genomic_DNA"/>
</dbReference>
<dbReference type="AlphaFoldDB" id="A0A6N4SQ94"/>
<keyword evidence="2" id="KW-1185">Reference proteome</keyword>
<dbReference type="Proteomes" id="UP000001822">
    <property type="component" value="Chromosome"/>
</dbReference>
<dbReference type="RefSeq" id="WP_011584561.1">
    <property type="nucleotide sequence ID" value="NC_008255.1"/>
</dbReference>